<feature type="domain" description="EF-hand" evidence="10">
    <location>
        <begin position="664"/>
        <end position="699"/>
    </location>
</feature>
<evidence type="ECO:0000256" key="5">
    <source>
        <dbReference type="ARBA" id="ARBA00022840"/>
    </source>
</evidence>
<keyword evidence="6 9" id="KW-1133">Transmembrane helix</keyword>
<evidence type="ECO:0000256" key="7">
    <source>
        <dbReference type="ARBA" id="ARBA00023136"/>
    </source>
</evidence>
<evidence type="ECO:0000256" key="1">
    <source>
        <dbReference type="ARBA" id="ARBA00004141"/>
    </source>
</evidence>
<keyword evidence="13" id="KW-1185">Reference proteome</keyword>
<keyword evidence="4" id="KW-0547">Nucleotide-binding</keyword>
<dbReference type="PROSITE" id="PS50893">
    <property type="entry name" value="ABC_TRANSPORTER_2"/>
    <property type="match status" value="1"/>
</dbReference>
<evidence type="ECO:0000256" key="3">
    <source>
        <dbReference type="ARBA" id="ARBA00022692"/>
    </source>
</evidence>
<dbReference type="GO" id="GO:0005509">
    <property type="term" value="F:calcium ion binding"/>
    <property type="evidence" value="ECO:0007669"/>
    <property type="project" value="InterPro"/>
</dbReference>
<keyword evidence="7 9" id="KW-0472">Membrane</keyword>
<dbReference type="PROSITE" id="PS50222">
    <property type="entry name" value="EF_HAND_2"/>
    <property type="match status" value="2"/>
</dbReference>
<dbReference type="CDD" id="cd00051">
    <property type="entry name" value="EFh"/>
    <property type="match status" value="1"/>
</dbReference>
<dbReference type="Pfam" id="PF00005">
    <property type="entry name" value="ABC_tran"/>
    <property type="match status" value="1"/>
</dbReference>
<dbReference type="Gene3D" id="1.10.238.10">
    <property type="entry name" value="EF-hand"/>
    <property type="match status" value="1"/>
</dbReference>
<dbReference type="InterPro" id="IPR003439">
    <property type="entry name" value="ABC_transporter-like_ATP-bd"/>
</dbReference>
<keyword evidence="2" id="KW-0813">Transport</keyword>
<dbReference type="GO" id="GO:0140359">
    <property type="term" value="F:ABC-type transporter activity"/>
    <property type="evidence" value="ECO:0007669"/>
    <property type="project" value="InterPro"/>
</dbReference>
<comment type="subcellular location">
    <subcellularLocation>
        <location evidence="1">Membrane</location>
        <topology evidence="1">Multi-pass membrane protein</topology>
    </subcellularLocation>
</comment>
<evidence type="ECO:0000256" key="2">
    <source>
        <dbReference type="ARBA" id="ARBA00022448"/>
    </source>
</evidence>
<evidence type="ECO:0000256" key="4">
    <source>
        <dbReference type="ARBA" id="ARBA00022741"/>
    </source>
</evidence>
<dbReference type="InterPro" id="IPR003593">
    <property type="entry name" value="AAA+_ATPase"/>
</dbReference>
<sequence>MTTAQKAATSDEQFLLAAEWVDEVLGNELGRGCLLNATALEDSDAESYRTLCSAGLRCAPCVSETGGTPPPDTSSDSGVLNAWDFSTGGVSAPATPPTPGFCSAGFDGQCVPCELGDFCPQGSINPYYWTKYNVCPSGSICVNATSKQPCKAGWFCPEATFAYLPELECTAEGSYCPESSSRPDNPCPAGWYCPSPAFLLECPAGKYCRKFSSTGTSCPPFSRCPEGSQSPQAAYPTIVIIVCGFFLANMVLQAITFRREKVHNTVKRGVLKAQRIVDGRTKLLEQLMGVEQNMLAVEIPGLKSTFDPINITFRKLTVTIPRPTGDLRVLKEVTGQLNSKAITAVMGPSGCGKTTLLTMLAGRMQQHATMQGEIDVNSDEDALATYREGIGFVPQDNTVFGELTVMENLYYSARLRLTKEEQPRLYEILVGVLQVLTLQSVANHPVGTTEKRGVSGGQKRRVNIGMELVTNPPVLFLDEPTSGLGAAATLVIMKALRSLAQMNRTVAAVIHQPRSEVFDLFDYALFLGSGGYGTFFGPTTFTKAYFQCLGFHVIPGVSPADFFMDVLAGHVQRSGDPAFTTADLPGLWESFSDMAIDEQLAFLEPKLPKIELSAAERDFMNTDHYARMMQRIKEQWREIDSNGDSKIEFSEFSKFLNIRCGMRLDKNELEYLFQMLDTDGDATISMNEFLAFTEQEIVKVTKTVQTKSLRVRGLRSMHVKRSTTTTSAVVTRSGLAFVWQLWVILCRCGTQRLRLSGLWALDSLLVMLGALVIGLVVGSDWEYRDIQTNAWLSAVSLGILTCISSLRVFGAEHTMRVREARCGVQPIAYLLAKFMWDIPEMTLRATLFVAMYYSLVLPEEPFRRLLFEQCASCFSCSGLGMLISVICPPDAAQLPGVLTPLITGVFLSGVDPSLSDMSPFLKGATQISFTRWATEAVTLSETDEMPEHLKILREEYLEGVGYDLDNHDTDILALILMGLMFRALTCVVVATPRAVTEHIRSHLAIASQIWASRPRLRVQPDNAAEFGTLETGKFSRASFKAKVDKRRAPLKTFCDQDQLDAPSAAEPPKQTPQALDAGTSGPRSTAGDSEVDSQGAPHPLVGSPMGPEAADATSANAVPANGGQWRSSQLRVMHAAVNSNGRFAALVNEMGDALGKRRQQVLQMMARAFLDDCTEADASSSGERAEASKATKANIEYAVKVHRAVRRELEAKSSDSSIGWLCAALLLPLDLMERPARSAQSLHMNQLICVLSSCPIHGERQFDEGKMRGVIKGVQMVTMKIDQLDDTCVWKVMGAFAKYIKSVCDGGDVEVTEARNFLTSTLLGM</sequence>
<dbReference type="SUPFAM" id="SSF47473">
    <property type="entry name" value="EF-hand"/>
    <property type="match status" value="1"/>
</dbReference>
<dbReference type="GO" id="GO:0005524">
    <property type="term" value="F:ATP binding"/>
    <property type="evidence" value="ECO:0007669"/>
    <property type="project" value="UniProtKB-KW"/>
</dbReference>
<reference evidence="12 13" key="1">
    <citation type="journal article" date="2015" name="Genome Biol. Evol.">
        <title>Comparative Genomics of a Bacterivorous Green Alga Reveals Evolutionary Causalities and Consequences of Phago-Mixotrophic Mode of Nutrition.</title>
        <authorList>
            <person name="Burns J.A."/>
            <person name="Paasch A."/>
            <person name="Narechania A."/>
            <person name="Kim E."/>
        </authorList>
    </citation>
    <scope>NUCLEOTIDE SEQUENCE [LARGE SCALE GENOMIC DNA]</scope>
    <source>
        <strain evidence="12 13">PLY_AMNH</strain>
    </source>
</reference>
<protein>
    <submittedName>
        <fullName evidence="12">Uncharacterized protein</fullName>
    </submittedName>
</protein>
<feature type="transmembrane region" description="Helical" evidence="9">
    <location>
        <begin position="790"/>
        <end position="809"/>
    </location>
</feature>
<dbReference type="InterPro" id="IPR002048">
    <property type="entry name" value="EF_hand_dom"/>
</dbReference>
<evidence type="ECO:0000259" key="11">
    <source>
        <dbReference type="PROSITE" id="PS50893"/>
    </source>
</evidence>
<dbReference type="InterPro" id="IPR050352">
    <property type="entry name" value="ABCG_transporters"/>
</dbReference>
<dbReference type="SMART" id="SM00054">
    <property type="entry name" value="EFh"/>
    <property type="match status" value="2"/>
</dbReference>
<proteinExistence type="predicted"/>
<dbReference type="Gene3D" id="3.40.50.300">
    <property type="entry name" value="P-loop containing nucleotide triphosphate hydrolases"/>
    <property type="match status" value="1"/>
</dbReference>
<feature type="transmembrane region" description="Helical" evidence="9">
    <location>
        <begin position="757"/>
        <end position="778"/>
    </location>
</feature>
<name>A0AAE0KR47_9CHLO</name>
<evidence type="ECO:0000256" key="8">
    <source>
        <dbReference type="SAM" id="MobiDB-lite"/>
    </source>
</evidence>
<feature type="domain" description="ABC transporter" evidence="11">
    <location>
        <begin position="311"/>
        <end position="554"/>
    </location>
</feature>
<comment type="caution">
    <text evidence="12">The sequence shown here is derived from an EMBL/GenBank/DDBJ whole genome shotgun (WGS) entry which is preliminary data.</text>
</comment>
<dbReference type="Proteomes" id="UP001190700">
    <property type="component" value="Unassembled WGS sequence"/>
</dbReference>
<feature type="region of interest" description="Disordered" evidence="8">
    <location>
        <begin position="1056"/>
        <end position="1123"/>
    </location>
</feature>
<evidence type="ECO:0000256" key="9">
    <source>
        <dbReference type="SAM" id="Phobius"/>
    </source>
</evidence>
<evidence type="ECO:0000256" key="6">
    <source>
        <dbReference type="ARBA" id="ARBA00022989"/>
    </source>
</evidence>
<evidence type="ECO:0000313" key="13">
    <source>
        <dbReference type="Proteomes" id="UP001190700"/>
    </source>
</evidence>
<dbReference type="SMART" id="SM00382">
    <property type="entry name" value="AAA"/>
    <property type="match status" value="1"/>
</dbReference>
<feature type="domain" description="EF-hand" evidence="10">
    <location>
        <begin position="627"/>
        <end position="662"/>
    </location>
</feature>
<dbReference type="GO" id="GO:0016887">
    <property type="term" value="F:ATP hydrolysis activity"/>
    <property type="evidence" value="ECO:0007669"/>
    <property type="project" value="InterPro"/>
</dbReference>
<dbReference type="PROSITE" id="PS00211">
    <property type="entry name" value="ABC_TRANSPORTER_1"/>
    <property type="match status" value="1"/>
</dbReference>
<dbReference type="InterPro" id="IPR027417">
    <property type="entry name" value="P-loop_NTPase"/>
</dbReference>
<dbReference type="InterPro" id="IPR017871">
    <property type="entry name" value="ABC_transporter-like_CS"/>
</dbReference>
<keyword evidence="3 9" id="KW-0812">Transmembrane</keyword>
<dbReference type="EMBL" id="LGRX02020273">
    <property type="protein sequence ID" value="KAK3257657.1"/>
    <property type="molecule type" value="Genomic_DNA"/>
</dbReference>
<gene>
    <name evidence="12" type="ORF">CYMTET_33268</name>
</gene>
<evidence type="ECO:0000259" key="10">
    <source>
        <dbReference type="PROSITE" id="PS50222"/>
    </source>
</evidence>
<dbReference type="GO" id="GO:0016020">
    <property type="term" value="C:membrane"/>
    <property type="evidence" value="ECO:0007669"/>
    <property type="project" value="UniProtKB-SubCell"/>
</dbReference>
<dbReference type="SUPFAM" id="SSF52540">
    <property type="entry name" value="P-loop containing nucleoside triphosphate hydrolases"/>
    <property type="match status" value="1"/>
</dbReference>
<dbReference type="InterPro" id="IPR043926">
    <property type="entry name" value="ABCG_dom"/>
</dbReference>
<dbReference type="PANTHER" id="PTHR48041:SF91">
    <property type="entry name" value="ABC TRANSPORTER G FAMILY MEMBER 28"/>
    <property type="match status" value="1"/>
</dbReference>
<dbReference type="Pfam" id="PF19055">
    <property type="entry name" value="ABC2_membrane_7"/>
    <property type="match status" value="1"/>
</dbReference>
<dbReference type="InterPro" id="IPR011992">
    <property type="entry name" value="EF-hand-dom_pair"/>
</dbReference>
<accession>A0AAE0KR47</accession>
<dbReference type="Pfam" id="PF13499">
    <property type="entry name" value="EF-hand_7"/>
    <property type="match status" value="1"/>
</dbReference>
<dbReference type="CDD" id="cd03213">
    <property type="entry name" value="ABCG_EPDR"/>
    <property type="match status" value="1"/>
</dbReference>
<organism evidence="12 13">
    <name type="scientific">Cymbomonas tetramitiformis</name>
    <dbReference type="NCBI Taxonomy" id="36881"/>
    <lineage>
        <taxon>Eukaryota</taxon>
        <taxon>Viridiplantae</taxon>
        <taxon>Chlorophyta</taxon>
        <taxon>Pyramimonadophyceae</taxon>
        <taxon>Pyramimonadales</taxon>
        <taxon>Pyramimonadaceae</taxon>
        <taxon>Cymbomonas</taxon>
    </lineage>
</organism>
<dbReference type="PANTHER" id="PTHR48041">
    <property type="entry name" value="ABC TRANSPORTER G FAMILY MEMBER 28"/>
    <property type="match status" value="1"/>
</dbReference>
<keyword evidence="5" id="KW-0067">ATP-binding</keyword>
<evidence type="ECO:0000313" key="12">
    <source>
        <dbReference type="EMBL" id="KAK3257657.1"/>
    </source>
</evidence>